<evidence type="ECO:0000313" key="2">
    <source>
        <dbReference type="Proteomes" id="UP001500620"/>
    </source>
</evidence>
<protein>
    <submittedName>
        <fullName evidence="1">HAD-IIIC family phosphatase</fullName>
    </submittedName>
</protein>
<dbReference type="InterPro" id="IPR023214">
    <property type="entry name" value="HAD_sf"/>
</dbReference>
<comment type="caution">
    <text evidence="1">The sequence shown here is derived from an EMBL/GenBank/DDBJ whole genome shotgun (WGS) entry which is preliminary data.</text>
</comment>
<evidence type="ECO:0000313" key="1">
    <source>
        <dbReference type="EMBL" id="GAA4254361.1"/>
    </source>
</evidence>
<dbReference type="InterPro" id="IPR010037">
    <property type="entry name" value="FkbH_domain"/>
</dbReference>
<dbReference type="RefSeq" id="WP_345131396.1">
    <property type="nucleotide sequence ID" value="NZ_BAABAT010000018.1"/>
</dbReference>
<dbReference type="InterPro" id="IPR036412">
    <property type="entry name" value="HAD-like_sf"/>
</dbReference>
<sequence>MDLLAEYPDLPARLAEAGPDELLRTGRLLQRIDPADLRAKHPSLPAVSAAIVGHGTLATLRTALTAEAARHGLVLEATVGDFDGYVFDLGDPGSTVYQRQPQIVLCALDAEEVFANLEPGWTAEDAGAAAEALAGRVAGLAEHYVAHGTGVLVLNTVPLPAIHAHQLVDYRSRARLGIAWRAANTRLLELAATDPRIVVLDLDPIAAEGIAVHDPRMSTYAKAHLSDALLLRYARQAGHLCRALAGRTRKVLALDLDNTVWGGVLGDDGIDGIEVHETYRGEAFRAFQRVARQLGTQGVLLAAVSKNDLEPVQQALREHPGMTLREDDFAHVTANWQPKSDNLARLAETLNLGLDAFVFADDSPYECGLVRAELPQVAVVQLDDEPARHVTKLLRDGWFDALDVTAEDRARTALYRQEAQRSSFLQRFDSIEEYLAGLEVTVAFDAARAEHVPRLSQITLRTNQFNLTTQRLQQSDVRARLDDPAHLVLTIHAGDRFGDNGLVGAVFARRSADRLDIDNMLLSCRVFARGIEQTCLAALLRHARATGVREVHAGYVATAKNGNVRDLFPSYGFAVATDDGASRTFRHDLTDVIEPAPHVRLVTQLEGASR</sequence>
<dbReference type="Gene3D" id="3.40.50.1000">
    <property type="entry name" value="HAD superfamily/HAD-like"/>
    <property type="match status" value="1"/>
</dbReference>
<dbReference type="NCBIfam" id="TIGR01686">
    <property type="entry name" value="FkbH"/>
    <property type="match status" value="1"/>
</dbReference>
<gene>
    <name evidence="1" type="ORF">GCM10022255_058770</name>
</gene>
<proteinExistence type="predicted"/>
<reference evidence="2" key="1">
    <citation type="journal article" date="2019" name="Int. J. Syst. Evol. Microbiol.">
        <title>The Global Catalogue of Microorganisms (GCM) 10K type strain sequencing project: providing services to taxonomists for standard genome sequencing and annotation.</title>
        <authorList>
            <consortium name="The Broad Institute Genomics Platform"/>
            <consortium name="The Broad Institute Genome Sequencing Center for Infectious Disease"/>
            <person name="Wu L."/>
            <person name="Ma J."/>
        </authorList>
    </citation>
    <scope>NUCLEOTIDE SEQUENCE [LARGE SCALE GENOMIC DNA]</scope>
    <source>
        <strain evidence="2">JCM 17441</strain>
    </source>
</reference>
<dbReference type="Gene3D" id="3.40.50.1110">
    <property type="entry name" value="SGNH hydrolase"/>
    <property type="match status" value="1"/>
</dbReference>
<dbReference type="InterPro" id="IPR036514">
    <property type="entry name" value="SGNH_hydro_sf"/>
</dbReference>
<dbReference type="SUPFAM" id="SSF56784">
    <property type="entry name" value="HAD-like"/>
    <property type="match status" value="1"/>
</dbReference>
<dbReference type="Proteomes" id="UP001500620">
    <property type="component" value="Unassembled WGS sequence"/>
</dbReference>
<dbReference type="NCBIfam" id="TIGR01681">
    <property type="entry name" value="HAD-SF-IIIC"/>
    <property type="match status" value="1"/>
</dbReference>
<dbReference type="EMBL" id="BAABAT010000018">
    <property type="protein sequence ID" value="GAA4254361.1"/>
    <property type="molecule type" value="Genomic_DNA"/>
</dbReference>
<keyword evidence="2" id="KW-1185">Reference proteome</keyword>
<dbReference type="Gene3D" id="3.40.630.30">
    <property type="match status" value="1"/>
</dbReference>
<dbReference type="InterPro" id="IPR016181">
    <property type="entry name" value="Acyl_CoA_acyltransferase"/>
</dbReference>
<dbReference type="InterPro" id="IPR010033">
    <property type="entry name" value="HAD_SF_ppase_IIIC"/>
</dbReference>
<name>A0ABP8DEX0_9ACTN</name>
<accession>A0ABP8DEX0</accession>
<dbReference type="SUPFAM" id="SSF55729">
    <property type="entry name" value="Acyl-CoA N-acyltransferases (Nat)"/>
    <property type="match status" value="1"/>
</dbReference>
<organism evidence="1 2">
    <name type="scientific">Dactylosporangium darangshiense</name>
    <dbReference type="NCBI Taxonomy" id="579108"/>
    <lineage>
        <taxon>Bacteria</taxon>
        <taxon>Bacillati</taxon>
        <taxon>Actinomycetota</taxon>
        <taxon>Actinomycetes</taxon>
        <taxon>Micromonosporales</taxon>
        <taxon>Micromonosporaceae</taxon>
        <taxon>Dactylosporangium</taxon>
    </lineage>
</organism>